<protein>
    <recommendedName>
        <fullName evidence="3">Outer membrane protein beta-barrel domain-containing protein</fullName>
    </recommendedName>
</protein>
<feature type="region of interest" description="Disordered" evidence="1">
    <location>
        <begin position="116"/>
        <end position="189"/>
    </location>
</feature>
<dbReference type="HOGENOM" id="CLU_050662_0_0_10"/>
<name>K0XLC9_9BACT</name>
<evidence type="ECO:0000259" key="3">
    <source>
        <dbReference type="Pfam" id="PF13568"/>
    </source>
</evidence>
<accession>K0XLC9</accession>
<organism evidence="4 5">
    <name type="scientific">Barnesiella intestinihominis YIT 11860</name>
    <dbReference type="NCBI Taxonomy" id="742726"/>
    <lineage>
        <taxon>Bacteria</taxon>
        <taxon>Pseudomonadati</taxon>
        <taxon>Bacteroidota</taxon>
        <taxon>Bacteroidia</taxon>
        <taxon>Bacteroidales</taxon>
        <taxon>Barnesiellaceae</taxon>
        <taxon>Barnesiella</taxon>
    </lineage>
</organism>
<feature type="transmembrane region" description="Helical" evidence="2">
    <location>
        <begin position="48"/>
        <end position="68"/>
    </location>
</feature>
<dbReference type="GeneID" id="77850058"/>
<keyword evidence="2" id="KW-1133">Transmembrane helix</keyword>
<feature type="compositionally biased region" description="Polar residues" evidence="1">
    <location>
        <begin position="161"/>
        <end position="171"/>
    </location>
</feature>
<keyword evidence="5" id="KW-1185">Reference proteome</keyword>
<feature type="compositionally biased region" description="Low complexity" evidence="1">
    <location>
        <begin position="172"/>
        <end position="183"/>
    </location>
</feature>
<keyword evidence="2" id="KW-0812">Transmembrane</keyword>
<dbReference type="InterPro" id="IPR011250">
    <property type="entry name" value="OMP/PagP_B-barrel"/>
</dbReference>
<feature type="domain" description="Outer membrane protein beta-barrel" evidence="3">
    <location>
        <begin position="252"/>
        <end position="387"/>
    </location>
</feature>
<dbReference type="InterPro" id="IPR025665">
    <property type="entry name" value="Beta-barrel_OMP_2"/>
</dbReference>
<comment type="caution">
    <text evidence="4">The sequence shown here is derived from an EMBL/GenBank/DDBJ whole genome shotgun (WGS) entry which is preliminary data.</text>
</comment>
<dbReference type="AlphaFoldDB" id="K0XLC9"/>
<dbReference type="Proteomes" id="UP000006044">
    <property type="component" value="Unassembled WGS sequence"/>
</dbReference>
<evidence type="ECO:0000256" key="2">
    <source>
        <dbReference type="SAM" id="Phobius"/>
    </source>
</evidence>
<dbReference type="eggNOG" id="COG3147">
    <property type="taxonomic scope" value="Bacteria"/>
</dbReference>
<dbReference type="OrthoDB" id="1150526at2"/>
<reference evidence="4 5" key="1">
    <citation type="submission" date="2012-08" db="EMBL/GenBank/DDBJ databases">
        <title>The Genome Sequence of Barnesiella intestinihominis YIT 11860.</title>
        <authorList>
            <consortium name="The Broad Institute Genome Sequencing Platform"/>
            <person name="Earl A."/>
            <person name="Ward D."/>
            <person name="Feldgarden M."/>
            <person name="Gevers D."/>
            <person name="Morotomi M."/>
            <person name="Walker B."/>
            <person name="Young S.K."/>
            <person name="Zeng Q."/>
            <person name="Gargeya S."/>
            <person name="Fitzgerald M."/>
            <person name="Haas B."/>
            <person name="Abouelleil A."/>
            <person name="Alvarado L."/>
            <person name="Arachchi H.M."/>
            <person name="Berlin A.M."/>
            <person name="Chapman S.B."/>
            <person name="Goldberg J."/>
            <person name="Griggs A."/>
            <person name="Gujja S."/>
            <person name="Hansen M."/>
            <person name="Howarth C."/>
            <person name="Imamovic A."/>
            <person name="Larimer J."/>
            <person name="McCowen C."/>
            <person name="Montmayeur A."/>
            <person name="Murphy C."/>
            <person name="Neiman D."/>
            <person name="Pearson M."/>
            <person name="Priest M."/>
            <person name="Roberts A."/>
            <person name="Saif S."/>
            <person name="Shea T."/>
            <person name="Sisk P."/>
            <person name="Sykes S."/>
            <person name="Wortman J."/>
            <person name="Nusbaum C."/>
            <person name="Birren B."/>
        </authorList>
    </citation>
    <scope>NUCLEOTIDE SEQUENCE [LARGE SCALE GENOMIC DNA]</scope>
    <source>
        <strain evidence="4 5">YIT 11860</strain>
    </source>
</reference>
<sequence>MKTDKTKNWTDSWKEQLDEYSVTPPPEVWEELSKELAPRRIPLRKRTIWWAAACITLLLCTFIGLQFLRPTTDLNNLPLQTKISGSEQMEVSRMQNTVPSIKQEPLDIIAQSYKPIRAPQTPDRTDVENHTPSQINESRHIEQRESSEPEKSTPEKKRDNAQTSLFPSRNENTNTTTIHTHTQTKPKSTWSLGVSLGNNLIASADNRNGFSNLAPYASAEMASLPSEKNLSNSEGPVTTPYQHIMLQNINSQPKTDIKHHFPVSVGITVQKELNNRLALETGLVYTYLSSNLTAGGAAYYTQNQQLHYLGIPLKLNWNFLKKRYFNLYLSGGGMLEKCVHGELSAQYEMNNRPPFSNDETLHINQLQWSVSASAGISFKLASHISLYAEPGIVYYFDDGSDISTIRKEKPFNINLQAGLRFNF</sequence>
<dbReference type="RefSeq" id="WP_008861563.1">
    <property type="nucleotide sequence ID" value="NZ_JH815204.1"/>
</dbReference>
<dbReference type="Gene3D" id="2.40.160.20">
    <property type="match status" value="1"/>
</dbReference>
<evidence type="ECO:0000313" key="5">
    <source>
        <dbReference type="Proteomes" id="UP000006044"/>
    </source>
</evidence>
<dbReference type="PATRIC" id="fig|742726.3.peg.1145"/>
<keyword evidence="2" id="KW-0472">Membrane</keyword>
<evidence type="ECO:0000313" key="4">
    <source>
        <dbReference type="EMBL" id="EJZ64595.1"/>
    </source>
</evidence>
<dbReference type="EMBL" id="ADLE01000008">
    <property type="protein sequence ID" value="EJZ64595.1"/>
    <property type="molecule type" value="Genomic_DNA"/>
</dbReference>
<feature type="compositionally biased region" description="Basic and acidic residues" evidence="1">
    <location>
        <begin position="137"/>
        <end position="160"/>
    </location>
</feature>
<proteinExistence type="predicted"/>
<gene>
    <name evidence="4" type="ORF">HMPREF9448_01075</name>
</gene>
<dbReference type="STRING" id="742726.HMPREF9448_01075"/>
<dbReference type="SUPFAM" id="SSF56925">
    <property type="entry name" value="OMPA-like"/>
    <property type="match status" value="1"/>
</dbReference>
<evidence type="ECO:0000256" key="1">
    <source>
        <dbReference type="SAM" id="MobiDB-lite"/>
    </source>
</evidence>
<dbReference type="Pfam" id="PF13568">
    <property type="entry name" value="OMP_b-brl_2"/>
    <property type="match status" value="1"/>
</dbReference>